<gene>
    <name evidence="2" type="ORF">UCRNP2_2217</name>
</gene>
<dbReference type="HOGENOM" id="CLU_462305_0_0_1"/>
<name>R1GHB2_BOTPV</name>
<dbReference type="GO" id="GO:0016787">
    <property type="term" value="F:hydrolase activity"/>
    <property type="evidence" value="ECO:0007669"/>
    <property type="project" value="InterPro"/>
</dbReference>
<dbReference type="AlphaFoldDB" id="R1GHB2"/>
<feature type="domain" description="Amidohydrolase-related" evidence="1">
    <location>
        <begin position="333"/>
        <end position="589"/>
    </location>
</feature>
<dbReference type="Pfam" id="PF04909">
    <property type="entry name" value="Amidohydro_2"/>
    <property type="match status" value="1"/>
</dbReference>
<dbReference type="Proteomes" id="UP000013521">
    <property type="component" value="Unassembled WGS sequence"/>
</dbReference>
<dbReference type="Pfam" id="PF07942">
    <property type="entry name" value="CARME"/>
    <property type="match status" value="1"/>
</dbReference>
<dbReference type="InterPro" id="IPR029063">
    <property type="entry name" value="SAM-dependent_MTases_sf"/>
</dbReference>
<reference evidence="3" key="1">
    <citation type="journal article" date="2013" name="Genome Announc.">
        <title>Draft genome sequence of Neofusicoccum parvum isolate UCR-NP2, a fungal vascular pathogen associated with grapevine cankers.</title>
        <authorList>
            <person name="Blanco-Ulate B."/>
            <person name="Rolshausen P."/>
            <person name="Cantu D."/>
        </authorList>
    </citation>
    <scope>NUCLEOTIDE SEQUENCE [LARGE SCALE GENOMIC DNA]</scope>
    <source>
        <strain evidence="3">UCR-NP2</strain>
    </source>
</reference>
<dbReference type="Gene3D" id="3.20.20.140">
    <property type="entry name" value="Metal-dependent hydrolases"/>
    <property type="match status" value="1"/>
</dbReference>
<accession>R1GHB2</accession>
<dbReference type="InterPro" id="IPR006680">
    <property type="entry name" value="Amidohydro-rel"/>
</dbReference>
<dbReference type="SMART" id="SM01296">
    <property type="entry name" value="N2227"/>
    <property type="match status" value="1"/>
</dbReference>
<dbReference type="InterPro" id="IPR012901">
    <property type="entry name" value="CARME"/>
</dbReference>
<dbReference type="OrthoDB" id="432010at2759"/>
<dbReference type="EMBL" id="KB915911">
    <property type="protein sequence ID" value="EOD51000.1"/>
    <property type="molecule type" value="Genomic_DNA"/>
</dbReference>
<proteinExistence type="predicted"/>
<dbReference type="SUPFAM" id="SSF51556">
    <property type="entry name" value="Metallo-dependent hydrolases"/>
    <property type="match status" value="1"/>
</dbReference>
<protein>
    <submittedName>
        <fullName evidence="2">Putative 2-amino-3-carboxymuconate-6-semialdehyde decarboxylase protein</fullName>
    </submittedName>
</protein>
<dbReference type="eggNOG" id="KOG2798">
    <property type="taxonomic scope" value="Eukaryota"/>
</dbReference>
<evidence type="ECO:0000313" key="2">
    <source>
        <dbReference type="EMBL" id="EOD51000.1"/>
    </source>
</evidence>
<dbReference type="eggNOG" id="KOG4245">
    <property type="taxonomic scope" value="Eukaryota"/>
</dbReference>
<dbReference type="KEGG" id="npa:UCRNP2_2217"/>
<dbReference type="PANTHER" id="PTHR12303">
    <property type="entry name" value="CARNOSINE N-METHYLTRANSFERASE"/>
    <property type="match status" value="1"/>
</dbReference>
<dbReference type="SUPFAM" id="SSF53335">
    <property type="entry name" value="S-adenosyl-L-methionine-dependent methyltransferases"/>
    <property type="match status" value="1"/>
</dbReference>
<sequence length="590" mass="65346">MISSRLVPFRLIVLFIESKIHYSKKINTVEHLLDNNGALAHAIVQHALDFYNISMGELEAFITATQDDPTGDSKTHVLQALKHFVRDWSTAGRHERTPTFPCILSALTHHFPAALRSAPGASPIRAALPGAGLARLAHDMAALGGFDVTANEQSAHMAVAYRYLTTLHAPDAASFHPFLDWWSHQATTADLVRQVAFPDAPPAAPVLFVEGDFAAVLQQGSFDVVVTLFFIDTARNLAACLESVGRLLRPGGIWINTGPLLYGTNPLLQLSLDEVLIAEKLDSGEHSTIGFLSGLTGRNLRTGLADVGAPRMQSMDEANISRQIVSHINMATPTPSEAAAINDELCRTTRAHPTRFASFAALPMNDPEAAARELKRAVTDLGFVGALLENHVAGRYYDDMFFWPVFRQAVELDVPIYIHPTFPTGEMIRVNYRGNYDQASASGIGAWVFGWHAEVAVHILRLYASGFFDVHPKIKLVIGHMGETLPFMIARIQQWEAGFKEVKRSFVDVWRTNIYVTTSGFFTLPPLRCLLDTMPMDHIMYSVDYPFHTNEEGASFLEQIEKERVFDGYGGDEAYHGFVRGNAEKLFRLE</sequence>
<evidence type="ECO:0000313" key="3">
    <source>
        <dbReference type="Proteomes" id="UP000013521"/>
    </source>
</evidence>
<evidence type="ECO:0000259" key="1">
    <source>
        <dbReference type="Pfam" id="PF04909"/>
    </source>
</evidence>
<dbReference type="InterPro" id="IPR032466">
    <property type="entry name" value="Metal_Hydrolase"/>
</dbReference>
<dbReference type="Gene3D" id="3.40.50.150">
    <property type="entry name" value="Vaccinia Virus protein VP39"/>
    <property type="match status" value="1"/>
</dbReference>
<organism evidence="2 3">
    <name type="scientific">Botryosphaeria parva (strain UCR-NP2)</name>
    <name type="common">Grapevine canker fungus</name>
    <name type="synonym">Neofusicoccum parvum</name>
    <dbReference type="NCBI Taxonomy" id="1287680"/>
    <lineage>
        <taxon>Eukaryota</taxon>
        <taxon>Fungi</taxon>
        <taxon>Dikarya</taxon>
        <taxon>Ascomycota</taxon>
        <taxon>Pezizomycotina</taxon>
        <taxon>Dothideomycetes</taxon>
        <taxon>Dothideomycetes incertae sedis</taxon>
        <taxon>Botryosphaeriales</taxon>
        <taxon>Botryosphaeriaceae</taxon>
        <taxon>Neofusicoccum</taxon>
    </lineage>
</organism>
<dbReference type="STRING" id="1287680.R1GHB2"/>
<dbReference type="PANTHER" id="PTHR12303:SF13">
    <property type="match status" value="1"/>
</dbReference>
<dbReference type="GO" id="GO:0008757">
    <property type="term" value="F:S-adenosylmethionine-dependent methyltransferase activity"/>
    <property type="evidence" value="ECO:0007669"/>
    <property type="project" value="InterPro"/>
</dbReference>